<comment type="caution">
    <text evidence="1">The sequence shown here is derived from an EMBL/GenBank/DDBJ whole genome shotgun (WGS) entry which is preliminary data.</text>
</comment>
<keyword evidence="2" id="KW-1185">Reference proteome</keyword>
<dbReference type="EMBL" id="QVQW01000005">
    <property type="protein sequence ID" value="RKU48219.1"/>
    <property type="molecule type" value="Genomic_DNA"/>
</dbReference>
<accession>A0A420YK08</accession>
<evidence type="ECO:0000313" key="2">
    <source>
        <dbReference type="Proteomes" id="UP000275385"/>
    </source>
</evidence>
<dbReference type="Proteomes" id="UP000275385">
    <property type="component" value="Unassembled WGS sequence"/>
</dbReference>
<organism evidence="1 2">
    <name type="scientific">Coniochaeta pulveracea</name>
    <dbReference type="NCBI Taxonomy" id="177199"/>
    <lineage>
        <taxon>Eukaryota</taxon>
        <taxon>Fungi</taxon>
        <taxon>Dikarya</taxon>
        <taxon>Ascomycota</taxon>
        <taxon>Pezizomycotina</taxon>
        <taxon>Sordariomycetes</taxon>
        <taxon>Sordariomycetidae</taxon>
        <taxon>Coniochaetales</taxon>
        <taxon>Coniochaetaceae</taxon>
        <taxon>Coniochaeta</taxon>
    </lineage>
</organism>
<gene>
    <name evidence="1" type="ORF">DL546_002737</name>
</gene>
<sequence length="123" mass="13869">MRRNPVKMWRARDSGELGAEGCKFLIPVTSRDWDQQATNYDPRRLLAISSVHFDPAQKTRSTHVAGMEDHHVCGENLEMVGWLGEVGERRPWSDSAQSPITDLWPSFIGTELAFLSCDNDIPA</sequence>
<protein>
    <submittedName>
        <fullName evidence="1">Uncharacterized protein</fullName>
    </submittedName>
</protein>
<reference evidence="1 2" key="1">
    <citation type="submission" date="2018-08" db="EMBL/GenBank/DDBJ databases">
        <title>Draft genome of the lignicolous fungus Coniochaeta pulveracea.</title>
        <authorList>
            <person name="Borstlap C.J."/>
            <person name="De Witt R.N."/>
            <person name="Botha A."/>
            <person name="Volschenk H."/>
        </authorList>
    </citation>
    <scope>NUCLEOTIDE SEQUENCE [LARGE SCALE GENOMIC DNA]</scope>
    <source>
        <strain evidence="1 2">CAB683</strain>
    </source>
</reference>
<proteinExistence type="predicted"/>
<evidence type="ECO:0000313" key="1">
    <source>
        <dbReference type="EMBL" id="RKU48219.1"/>
    </source>
</evidence>
<name>A0A420YK08_9PEZI</name>
<dbReference type="AlphaFoldDB" id="A0A420YK08"/>